<dbReference type="InParanoid" id="A0A024GG83"/>
<accession>A0A024GG83</accession>
<keyword evidence="1" id="KW-0175">Coiled coil</keyword>
<name>A0A024GG83_9STRA</name>
<organism evidence="3 4">
    <name type="scientific">Albugo candida</name>
    <dbReference type="NCBI Taxonomy" id="65357"/>
    <lineage>
        <taxon>Eukaryota</taxon>
        <taxon>Sar</taxon>
        <taxon>Stramenopiles</taxon>
        <taxon>Oomycota</taxon>
        <taxon>Peronosporomycetes</taxon>
        <taxon>Albuginales</taxon>
        <taxon>Albuginaceae</taxon>
        <taxon>Albugo</taxon>
    </lineage>
</organism>
<keyword evidence="4" id="KW-1185">Reference proteome</keyword>
<gene>
    <name evidence="3" type="ORF">BN9_064300</name>
</gene>
<dbReference type="OrthoDB" id="74629at2759"/>
<reference evidence="3 4" key="1">
    <citation type="submission" date="2012-05" db="EMBL/GenBank/DDBJ databases">
        <title>Recombination and specialization in a pathogen metapopulation.</title>
        <authorList>
            <person name="Gardiner A."/>
            <person name="Kemen E."/>
            <person name="Schultz-Larsen T."/>
            <person name="MacLean D."/>
            <person name="Van Oosterhout C."/>
            <person name="Jones J.D.G."/>
        </authorList>
    </citation>
    <scope>NUCLEOTIDE SEQUENCE [LARGE SCALE GENOMIC DNA]</scope>
    <source>
        <strain evidence="3 4">Ac Nc2</strain>
    </source>
</reference>
<feature type="region of interest" description="Disordered" evidence="2">
    <location>
        <begin position="138"/>
        <end position="157"/>
    </location>
</feature>
<evidence type="ECO:0000256" key="1">
    <source>
        <dbReference type="SAM" id="Coils"/>
    </source>
</evidence>
<evidence type="ECO:0000313" key="4">
    <source>
        <dbReference type="Proteomes" id="UP000053237"/>
    </source>
</evidence>
<proteinExistence type="predicted"/>
<comment type="caution">
    <text evidence="3">The sequence shown here is derived from an EMBL/GenBank/DDBJ whole genome shotgun (WGS) entry which is preliminary data.</text>
</comment>
<dbReference type="AlphaFoldDB" id="A0A024GG83"/>
<protein>
    <submittedName>
        <fullName evidence="3">Uncharacterized protein</fullName>
    </submittedName>
</protein>
<evidence type="ECO:0000313" key="3">
    <source>
        <dbReference type="EMBL" id="CCI45533.1"/>
    </source>
</evidence>
<sequence>MDFIHRTKSFRRKVARTLKSEECTKELEPHDSELDEYKYLEKRLNSKSSFISTVASSKDSVTSLNAFFTSGRDSPTHCRDSDESPDFVDEISSLSLLSDITQCDDGGNASFPHDLNDTFREHSLVSYRHLHCSMSYKSQKSSKHATGHVHPDSTFEQQRRELHVVQKSGTDSDAEDTSSRNVQLRDERIRNNVANDFNISGSTLAIHQARRELQRMVLTAVDDEENEFDSDSESATFSESNNSNVVRVSEEDLKRFRTRLYQLEEISAEQNRKQKLLEDTIHEQVEQRTRKIIQSAEEKIDRYKRARDLALENPTSQMSPSTKPQLSFFRRTLSEAATPSAIDKLLRPIRSKQFSDKQSIDNKVAGSDDSWKIAELNNESSNQPHGDIDSVVCVFDEHISYQDMQLENAKELITIAIQERSEAERVAHEALELATELDKRLDIVMQENMAMKKQLEALEL</sequence>
<dbReference type="Proteomes" id="UP000053237">
    <property type="component" value="Unassembled WGS sequence"/>
</dbReference>
<feature type="coiled-coil region" evidence="1">
    <location>
        <begin position="286"/>
        <end position="313"/>
    </location>
</feature>
<evidence type="ECO:0000256" key="2">
    <source>
        <dbReference type="SAM" id="MobiDB-lite"/>
    </source>
</evidence>
<dbReference type="EMBL" id="CAIX01000100">
    <property type="protein sequence ID" value="CCI45533.1"/>
    <property type="molecule type" value="Genomic_DNA"/>
</dbReference>